<reference evidence="2 3" key="1">
    <citation type="journal article" date="2019" name="Int. J. Syst. Evol. Microbiol.">
        <title>The Global Catalogue of Microorganisms (GCM) 10K type strain sequencing project: providing services to taxonomists for standard genome sequencing and annotation.</title>
        <authorList>
            <consortium name="The Broad Institute Genomics Platform"/>
            <consortium name="The Broad Institute Genome Sequencing Center for Infectious Disease"/>
            <person name="Wu L."/>
            <person name="Ma J."/>
        </authorList>
    </citation>
    <scope>NUCLEOTIDE SEQUENCE [LARGE SCALE GENOMIC DNA]</scope>
    <source>
        <strain evidence="2 3">CGMCC 1.12121</strain>
    </source>
</reference>
<evidence type="ECO:0000256" key="1">
    <source>
        <dbReference type="SAM" id="Phobius"/>
    </source>
</evidence>
<dbReference type="Proteomes" id="UP001597085">
    <property type="component" value="Unassembled WGS sequence"/>
</dbReference>
<feature type="non-terminal residue" evidence="2">
    <location>
        <position position="1"/>
    </location>
</feature>
<evidence type="ECO:0000313" key="2">
    <source>
        <dbReference type="EMBL" id="MFD1599282.1"/>
    </source>
</evidence>
<keyword evidence="3" id="KW-1185">Reference proteome</keyword>
<organism evidence="2 3">
    <name type="scientific">Halobellus rarus</name>
    <dbReference type="NCBI Taxonomy" id="1126237"/>
    <lineage>
        <taxon>Archaea</taxon>
        <taxon>Methanobacteriati</taxon>
        <taxon>Methanobacteriota</taxon>
        <taxon>Stenosarchaea group</taxon>
        <taxon>Halobacteria</taxon>
        <taxon>Halobacteriales</taxon>
        <taxon>Haloferacaceae</taxon>
        <taxon>Halobellus</taxon>
    </lineage>
</organism>
<keyword evidence="1" id="KW-0812">Transmembrane</keyword>
<dbReference type="AlphaFoldDB" id="A0ABD6CNL4"/>
<dbReference type="PANTHER" id="PTHR23518:SF2">
    <property type="entry name" value="MAJOR FACILITATOR SUPERFAMILY TRANSPORTER"/>
    <property type="match status" value="1"/>
</dbReference>
<comment type="caution">
    <text evidence="2">The sequence shown here is derived from an EMBL/GenBank/DDBJ whole genome shotgun (WGS) entry which is preliminary data.</text>
</comment>
<protein>
    <submittedName>
        <fullName evidence="2">MFS transporter</fullName>
    </submittedName>
</protein>
<dbReference type="Gene3D" id="1.20.1250.20">
    <property type="entry name" value="MFS general substrate transporter like domains"/>
    <property type="match status" value="1"/>
</dbReference>
<proteinExistence type="predicted"/>
<name>A0ABD6CNL4_9EURY</name>
<keyword evidence="1" id="KW-0472">Membrane</keyword>
<feature type="transmembrane region" description="Helical" evidence="1">
    <location>
        <begin position="100"/>
        <end position="119"/>
    </location>
</feature>
<feature type="transmembrane region" description="Helical" evidence="1">
    <location>
        <begin position="75"/>
        <end position="94"/>
    </location>
</feature>
<accession>A0ABD6CNL4</accession>
<sequence length="127" mass="13143">AKAPERVGLKPVVALGFAVYAAFPVVLIYAPATSVAMVLVFAFSGLRFAGLPSHKALIVGPAQRGAGGRVTGTYYLLRNTVVIPSAALGGYLWEFVSPEVAFTVAAAVGVVGTGYFLLFGEEFAAYA</sequence>
<gene>
    <name evidence="2" type="ORF">ACFSBX_09980</name>
</gene>
<dbReference type="InterPro" id="IPR036259">
    <property type="entry name" value="MFS_trans_sf"/>
</dbReference>
<dbReference type="PANTHER" id="PTHR23518">
    <property type="entry name" value="C-METHYLTRANSFERASE"/>
    <property type="match status" value="1"/>
</dbReference>
<dbReference type="SUPFAM" id="SSF103473">
    <property type="entry name" value="MFS general substrate transporter"/>
    <property type="match status" value="1"/>
</dbReference>
<keyword evidence="1" id="KW-1133">Transmembrane helix</keyword>
<dbReference type="EMBL" id="JBHUDK010000008">
    <property type="protein sequence ID" value="MFD1599282.1"/>
    <property type="molecule type" value="Genomic_DNA"/>
</dbReference>
<evidence type="ECO:0000313" key="3">
    <source>
        <dbReference type="Proteomes" id="UP001597085"/>
    </source>
</evidence>